<dbReference type="InterPro" id="IPR040375">
    <property type="entry name" value="DGCR8"/>
</dbReference>
<dbReference type="Gene3D" id="3.30.160.20">
    <property type="match status" value="2"/>
</dbReference>
<dbReference type="InterPro" id="IPR014720">
    <property type="entry name" value="dsRBD_dom"/>
</dbReference>
<evidence type="ECO:0000259" key="3">
    <source>
        <dbReference type="PROSITE" id="PS50020"/>
    </source>
</evidence>
<dbReference type="SUPFAM" id="SSF54768">
    <property type="entry name" value="dsRNA-binding domain-like"/>
    <property type="match status" value="1"/>
</dbReference>
<dbReference type="SMART" id="SM00456">
    <property type="entry name" value="WW"/>
    <property type="match status" value="1"/>
</dbReference>
<dbReference type="InterPro" id="IPR001202">
    <property type="entry name" value="WW_dom"/>
</dbReference>
<proteinExistence type="predicted"/>
<reference evidence="5 6" key="1">
    <citation type="submission" date="2019-08" db="EMBL/GenBank/DDBJ databases">
        <title>Whole genome of Aphis craccivora.</title>
        <authorList>
            <person name="Voronova N.V."/>
            <person name="Shulinski R.S."/>
            <person name="Bandarenka Y.V."/>
            <person name="Zhorov D.G."/>
            <person name="Warner D."/>
        </authorList>
    </citation>
    <scope>NUCLEOTIDE SEQUENCE [LARGE SCALE GENOMIC DNA]</scope>
    <source>
        <strain evidence="5">180601</strain>
        <tissue evidence="5">Whole Body</tissue>
    </source>
</reference>
<protein>
    <submittedName>
        <fullName evidence="5">Microprocessor complex subunit DGCR8-like</fullName>
    </submittedName>
</protein>
<organism evidence="5 6">
    <name type="scientific">Aphis craccivora</name>
    <name type="common">Cowpea aphid</name>
    <dbReference type="NCBI Taxonomy" id="307492"/>
    <lineage>
        <taxon>Eukaryota</taxon>
        <taxon>Metazoa</taxon>
        <taxon>Ecdysozoa</taxon>
        <taxon>Arthropoda</taxon>
        <taxon>Hexapoda</taxon>
        <taxon>Insecta</taxon>
        <taxon>Pterygota</taxon>
        <taxon>Neoptera</taxon>
        <taxon>Paraneoptera</taxon>
        <taxon>Hemiptera</taxon>
        <taxon>Sternorrhyncha</taxon>
        <taxon>Aphidomorpha</taxon>
        <taxon>Aphidoidea</taxon>
        <taxon>Aphididae</taxon>
        <taxon>Aphidini</taxon>
        <taxon>Aphis</taxon>
        <taxon>Aphis</taxon>
    </lineage>
</organism>
<gene>
    <name evidence="5" type="ORF">FWK35_00027854</name>
</gene>
<feature type="domain" description="DRBM" evidence="4">
    <location>
        <begin position="218"/>
        <end position="286"/>
    </location>
</feature>
<dbReference type="OrthoDB" id="112668at2759"/>
<dbReference type="GO" id="GO:0020037">
    <property type="term" value="F:heme binding"/>
    <property type="evidence" value="ECO:0007669"/>
    <property type="project" value="InterPro"/>
</dbReference>
<keyword evidence="1" id="KW-0694">RNA-binding</keyword>
<dbReference type="PROSITE" id="PS50137">
    <property type="entry name" value="DS_RBD"/>
    <property type="match status" value="1"/>
</dbReference>
<dbReference type="Pfam" id="PF00035">
    <property type="entry name" value="dsrm"/>
    <property type="match status" value="1"/>
</dbReference>
<dbReference type="CDD" id="cd00201">
    <property type="entry name" value="WW"/>
    <property type="match status" value="1"/>
</dbReference>
<dbReference type="GO" id="GO:0070877">
    <property type="term" value="C:microprocessor complex"/>
    <property type="evidence" value="ECO:0007669"/>
    <property type="project" value="InterPro"/>
</dbReference>
<dbReference type="GO" id="GO:0070878">
    <property type="term" value="F:primary miRNA binding"/>
    <property type="evidence" value="ECO:0007669"/>
    <property type="project" value="TreeGrafter"/>
</dbReference>
<name>A0A6G0XDI3_APHCR</name>
<keyword evidence="6" id="KW-1185">Reference proteome</keyword>
<feature type="domain" description="WW" evidence="3">
    <location>
        <begin position="61"/>
        <end position="94"/>
    </location>
</feature>
<evidence type="ECO:0000256" key="1">
    <source>
        <dbReference type="PROSITE-ProRule" id="PRU00266"/>
    </source>
</evidence>
<evidence type="ECO:0000259" key="4">
    <source>
        <dbReference type="PROSITE" id="PS50137"/>
    </source>
</evidence>
<feature type="region of interest" description="Disordered" evidence="2">
    <location>
        <begin position="1"/>
        <end position="24"/>
    </location>
</feature>
<dbReference type="GO" id="GO:0003725">
    <property type="term" value="F:double-stranded RNA binding"/>
    <property type="evidence" value="ECO:0007669"/>
    <property type="project" value="TreeGrafter"/>
</dbReference>
<dbReference type="Proteomes" id="UP000478052">
    <property type="component" value="Unassembled WGS sequence"/>
</dbReference>
<evidence type="ECO:0000256" key="2">
    <source>
        <dbReference type="SAM" id="MobiDB-lite"/>
    </source>
</evidence>
<dbReference type="SMART" id="SM00358">
    <property type="entry name" value="DSRM"/>
    <property type="match status" value="1"/>
</dbReference>
<feature type="non-terminal residue" evidence="5">
    <location>
        <position position="470"/>
    </location>
</feature>
<evidence type="ECO:0000313" key="5">
    <source>
        <dbReference type="EMBL" id="KAF0738228.1"/>
    </source>
</evidence>
<dbReference type="InterPro" id="IPR036020">
    <property type="entry name" value="WW_dom_sf"/>
</dbReference>
<dbReference type="GO" id="GO:0031053">
    <property type="term" value="P:primary miRNA processing"/>
    <property type="evidence" value="ECO:0007669"/>
    <property type="project" value="InterPro"/>
</dbReference>
<dbReference type="PANTHER" id="PTHR13482:SF3">
    <property type="entry name" value="MICROPROCESSOR COMPLEX SUBUNIT DGCR8"/>
    <property type="match status" value="1"/>
</dbReference>
<dbReference type="SUPFAM" id="SSF51045">
    <property type="entry name" value="WW domain"/>
    <property type="match status" value="1"/>
</dbReference>
<dbReference type="GO" id="GO:0042802">
    <property type="term" value="F:identical protein binding"/>
    <property type="evidence" value="ECO:0007669"/>
    <property type="project" value="InterPro"/>
</dbReference>
<dbReference type="Gene3D" id="2.20.70.10">
    <property type="match status" value="1"/>
</dbReference>
<dbReference type="AlphaFoldDB" id="A0A6G0XDI3"/>
<dbReference type="PROSITE" id="PS50020">
    <property type="entry name" value="WW_DOMAIN_2"/>
    <property type="match status" value="1"/>
</dbReference>
<comment type="caution">
    <text evidence="5">The sequence shown here is derived from an EMBL/GenBank/DDBJ whole genome shotgun (WGS) entry which is preliminary data.</text>
</comment>
<dbReference type="PANTHER" id="PTHR13482">
    <property type="entry name" value="MICRORNA PROCESSOR COMPLEX SUBUNIT DGCR8"/>
    <property type="match status" value="1"/>
</dbReference>
<dbReference type="CDD" id="cd19867">
    <property type="entry name" value="DSRM_DGCR8_rpt1"/>
    <property type="match status" value="1"/>
</dbReference>
<evidence type="ECO:0000313" key="6">
    <source>
        <dbReference type="Proteomes" id="UP000478052"/>
    </source>
</evidence>
<accession>A0A6G0XDI3</accession>
<dbReference type="EMBL" id="VUJU01007941">
    <property type="protein sequence ID" value="KAF0738228.1"/>
    <property type="molecule type" value="Genomic_DNA"/>
</dbReference>
<sequence length="470" mass="54459">MAMAAKSNWKFGSGSDSNDGDDEYDKQLQTETEHFNEIIIKQEYLEEIEITTELNETYSDDDLPEGWEKIDHDSGMPLYINTETRVCSFSKPYFLGIGSLKNHEIPVVNVPCLNQKLNNETNIASTSTGSTSNKCPVTLSHEEYRNYCSKVFKFRNIKCYKFNSWVKRQGYINKLKANLKTNDLQQSTSSASDCVVKSEDKIFSMEDLQHFINLGSKNFIGLLIEYLQRELKTSNYSFEIKELEHSKYPYLSTVVIDEIQYGIGTGSTKKQAKNDSARATLHILFPHFKYFQTNKNHQANNKIKDDFEKYKIFDTLKITDSRILDICAQSTESTPYEMLKLYIKKNFGENSNLLYEMEQIHSGSDTDSYYRCTMTVKKYSAIVICKDKLGGRQKGAQALLKVLHPHVQFFGTLLRLYSLQHFEYHENKPIVNYQVNKPKTSETNKYRSRPDDNLLKTLRKNMLKLELETN</sequence>